<dbReference type="AlphaFoldDB" id="A0A839N059"/>
<dbReference type="Gene3D" id="3.40.50.300">
    <property type="entry name" value="P-loop containing nucleotide triphosphate hydrolases"/>
    <property type="match status" value="1"/>
</dbReference>
<evidence type="ECO:0000313" key="2">
    <source>
        <dbReference type="Proteomes" id="UP000559182"/>
    </source>
</evidence>
<comment type="caution">
    <text evidence="1">The sequence shown here is derived from an EMBL/GenBank/DDBJ whole genome shotgun (WGS) entry which is preliminary data.</text>
</comment>
<accession>A0A839N059</accession>
<evidence type="ECO:0000313" key="1">
    <source>
        <dbReference type="EMBL" id="MBB2891078.1"/>
    </source>
</evidence>
<gene>
    <name evidence="1" type="ORF">FHU39_001062</name>
</gene>
<dbReference type="SUPFAM" id="SSF52540">
    <property type="entry name" value="P-loop containing nucleoside triphosphate hydrolases"/>
    <property type="match status" value="1"/>
</dbReference>
<dbReference type="Pfam" id="PF13671">
    <property type="entry name" value="AAA_33"/>
    <property type="match status" value="1"/>
</dbReference>
<name>A0A839N059_9MICO</name>
<keyword evidence="2" id="KW-1185">Reference proteome</keyword>
<organism evidence="1 2">
    <name type="scientific">Flexivirga oryzae</name>
    <dbReference type="NCBI Taxonomy" id="1794944"/>
    <lineage>
        <taxon>Bacteria</taxon>
        <taxon>Bacillati</taxon>
        <taxon>Actinomycetota</taxon>
        <taxon>Actinomycetes</taxon>
        <taxon>Micrococcales</taxon>
        <taxon>Dermacoccaceae</taxon>
        <taxon>Flexivirga</taxon>
    </lineage>
</organism>
<dbReference type="Proteomes" id="UP000559182">
    <property type="component" value="Unassembled WGS sequence"/>
</dbReference>
<dbReference type="EMBL" id="JACHVQ010000001">
    <property type="protein sequence ID" value="MBB2891078.1"/>
    <property type="molecule type" value="Genomic_DNA"/>
</dbReference>
<protein>
    <submittedName>
        <fullName evidence="1">Uncharacterized protein</fullName>
    </submittedName>
</protein>
<dbReference type="InterPro" id="IPR027417">
    <property type="entry name" value="P-loop_NTPase"/>
</dbReference>
<reference evidence="1 2" key="1">
    <citation type="submission" date="2020-08" db="EMBL/GenBank/DDBJ databases">
        <title>Sequencing the genomes of 1000 actinobacteria strains.</title>
        <authorList>
            <person name="Klenk H.-P."/>
        </authorList>
    </citation>
    <scope>NUCLEOTIDE SEQUENCE [LARGE SCALE GENOMIC DNA]</scope>
    <source>
        <strain evidence="1 2">DSM 105369</strain>
    </source>
</reference>
<sequence length="165" mass="17736">MTARLILLNGLPGVGKSTLARGYVATRPGVLDLDIDVLRTMLGGPWEGTAELGRSLALQIIRTHLASGYDVVVPQLVANPDQLRRFEDAATGFGFVQVLVDGRSRSGDAPWQQDLHADELDYYRQRLGRLVSQRPGVHRVDVIDGDPAAAAEVLAQLLGEPSATG</sequence>
<proteinExistence type="predicted"/>
<dbReference type="RefSeq" id="WP_183319388.1">
    <property type="nucleotide sequence ID" value="NZ_JACHVQ010000001.1"/>
</dbReference>